<evidence type="ECO:0000256" key="1">
    <source>
        <dbReference type="SAM" id="MobiDB-lite"/>
    </source>
</evidence>
<feature type="region of interest" description="Disordered" evidence="1">
    <location>
        <begin position="89"/>
        <end position="122"/>
    </location>
</feature>
<accession>D9R7K5</accession>
<dbReference type="PaxDb" id="610130-Closa_1118"/>
<dbReference type="AlphaFoldDB" id="D9R7K5"/>
<keyword evidence="3" id="KW-1185">Reference proteome</keyword>
<proteinExistence type="predicted"/>
<organism evidence="2 3">
    <name type="scientific">Lacrimispora saccharolytica (strain ATCC 35040 / DSM 2544 / NRCC 2533 / WM1)</name>
    <name type="common">Clostridium saccharolyticum</name>
    <dbReference type="NCBI Taxonomy" id="610130"/>
    <lineage>
        <taxon>Bacteria</taxon>
        <taxon>Bacillati</taxon>
        <taxon>Bacillota</taxon>
        <taxon>Clostridia</taxon>
        <taxon>Lachnospirales</taxon>
        <taxon>Lachnospiraceae</taxon>
        <taxon>Lacrimispora</taxon>
    </lineage>
</organism>
<feature type="compositionally biased region" description="Basic and acidic residues" evidence="1">
    <location>
        <begin position="112"/>
        <end position="122"/>
    </location>
</feature>
<dbReference type="HOGENOM" id="CLU_138450_0_0_9"/>
<reference evidence="2" key="1">
    <citation type="submission" date="2010-07" db="EMBL/GenBank/DDBJ databases">
        <title>Complete sequence of Clostridium saccharolyticum WM1.</title>
        <authorList>
            <consortium name="US DOE Joint Genome Institute"/>
            <person name="Lucas S."/>
            <person name="Copeland A."/>
            <person name="Lapidus A."/>
            <person name="Cheng J.-F."/>
            <person name="Bruce D."/>
            <person name="Goodwin L."/>
            <person name="Pitluck S."/>
            <person name="Chertkov O."/>
            <person name="Detter J.C."/>
            <person name="Han C."/>
            <person name="Tapia R."/>
            <person name="Land M."/>
            <person name="Hauser L."/>
            <person name="Chang Y.-J."/>
            <person name="Jeffries C."/>
            <person name="Kyrpides N."/>
            <person name="Ivanova N."/>
            <person name="Mikhailova N."/>
            <person name="Mouttaki H."/>
            <person name="Lin L."/>
            <person name="Zhou J."/>
            <person name="Hemme C.L."/>
            <person name="Woyke T."/>
        </authorList>
    </citation>
    <scope>NUCLEOTIDE SEQUENCE [LARGE SCALE GENOMIC DNA]</scope>
    <source>
        <strain evidence="2">WM1</strain>
    </source>
</reference>
<dbReference type="EMBL" id="CP002109">
    <property type="protein sequence ID" value="ADL03734.1"/>
    <property type="molecule type" value="Genomic_DNA"/>
</dbReference>
<dbReference type="KEGG" id="csh:Closa_1118"/>
<dbReference type="Proteomes" id="UP000001662">
    <property type="component" value="Chromosome"/>
</dbReference>
<evidence type="ECO:0000313" key="3">
    <source>
        <dbReference type="Proteomes" id="UP000001662"/>
    </source>
</evidence>
<protein>
    <recommendedName>
        <fullName evidence="4">Plasmid segregation centromere-binding protein ParR</fullName>
    </recommendedName>
</protein>
<dbReference type="STRING" id="610130.Closa_1118"/>
<dbReference type="RefSeq" id="WP_013271829.1">
    <property type="nucleotide sequence ID" value="NC_014376.1"/>
</dbReference>
<evidence type="ECO:0008006" key="4">
    <source>
        <dbReference type="Google" id="ProtNLM"/>
    </source>
</evidence>
<name>D9R7K5_LACSW</name>
<dbReference type="eggNOG" id="ENOG5032653">
    <property type="taxonomic scope" value="Bacteria"/>
</dbReference>
<evidence type="ECO:0000313" key="2">
    <source>
        <dbReference type="EMBL" id="ADL03734.1"/>
    </source>
</evidence>
<gene>
    <name evidence="2" type="ordered locus">Closa_1118</name>
</gene>
<sequence>MVAKKERGRFTLRLNEKDPAHAEVIRLLEQQDPHSKARFIANAILHYVHCSETPDISVRQMPDRAAIEAIVLDILRQQKGGTELTAEVSRSFVEQKEPAQKKPFLPPEPVADEPKSSDVDEDVRNMIKGTLSAFRINS</sequence>